<dbReference type="OrthoDB" id="7027266at2"/>
<sequence length="80" mass="8907">MKYLLIVLTSYIASFYAVGAIVDARLQSMTEDLRHYAHAPAQSEYLEDVRVHAQHSKIEYAAVLGTLLALALSMLVWVLG</sequence>
<dbReference type="RefSeq" id="WP_128323690.1">
    <property type="nucleotide sequence ID" value="NZ_QJRG01000042.1"/>
</dbReference>
<keyword evidence="1" id="KW-1133">Transmembrane helix</keyword>
<keyword evidence="1" id="KW-0812">Transmembrane</keyword>
<dbReference type="EMBL" id="QJRG01000042">
    <property type="protein sequence ID" value="RWU23024.1"/>
    <property type="molecule type" value="Genomic_DNA"/>
</dbReference>
<comment type="caution">
    <text evidence="2">The sequence shown here is derived from an EMBL/GenBank/DDBJ whole genome shotgun (WGS) entry which is preliminary data.</text>
</comment>
<accession>A0A443ZTK8</accession>
<dbReference type="Proteomes" id="UP000288983">
    <property type="component" value="Unassembled WGS sequence"/>
</dbReference>
<organism evidence="2 3">
    <name type="scientific">Pseudomonas alkylphenolica</name>
    <dbReference type="NCBI Taxonomy" id="237609"/>
    <lineage>
        <taxon>Bacteria</taxon>
        <taxon>Pseudomonadati</taxon>
        <taxon>Pseudomonadota</taxon>
        <taxon>Gammaproteobacteria</taxon>
        <taxon>Pseudomonadales</taxon>
        <taxon>Pseudomonadaceae</taxon>
        <taxon>Pseudomonas</taxon>
    </lineage>
</organism>
<evidence type="ECO:0000256" key="1">
    <source>
        <dbReference type="SAM" id="Phobius"/>
    </source>
</evidence>
<keyword evidence="1" id="KW-0472">Membrane</keyword>
<evidence type="ECO:0000313" key="2">
    <source>
        <dbReference type="EMBL" id="RWU23024.1"/>
    </source>
</evidence>
<name>A0A443ZTK8_9PSED</name>
<feature type="transmembrane region" description="Helical" evidence="1">
    <location>
        <begin position="60"/>
        <end position="79"/>
    </location>
</feature>
<evidence type="ECO:0000313" key="3">
    <source>
        <dbReference type="Proteomes" id="UP000288983"/>
    </source>
</evidence>
<reference evidence="2 3" key="1">
    <citation type="submission" date="2018-06" db="EMBL/GenBank/DDBJ databases">
        <title>Bacteria isolated from soil of Wuhan.</title>
        <authorList>
            <person name="Wei X."/>
            <person name="Chunhua H."/>
        </authorList>
    </citation>
    <scope>NUCLEOTIDE SEQUENCE [LARGE SCALE GENOMIC DNA]</scope>
    <source>
        <strain evidence="3">xwS2</strain>
    </source>
</reference>
<gene>
    <name evidence="2" type="ORF">DM813_12565</name>
</gene>
<dbReference type="AlphaFoldDB" id="A0A443ZTK8"/>
<protein>
    <submittedName>
        <fullName evidence="2">Uncharacterized protein</fullName>
    </submittedName>
</protein>
<proteinExistence type="predicted"/>